<dbReference type="InterPro" id="IPR021869">
    <property type="entry name" value="RNase_Zc3h12_NYN"/>
</dbReference>
<dbReference type="Ensembl" id="ENSAMXT00005058018.1">
    <property type="protein sequence ID" value="ENSAMXP00005053656.1"/>
    <property type="gene ID" value="ENSAMXG00005024033.1"/>
</dbReference>
<feature type="domain" description="RNase NYN" evidence="3">
    <location>
        <begin position="675"/>
        <end position="826"/>
    </location>
</feature>
<feature type="compositionally biased region" description="Basic and acidic residues" evidence="2">
    <location>
        <begin position="889"/>
        <end position="898"/>
    </location>
</feature>
<feature type="region of interest" description="Disordered" evidence="2">
    <location>
        <begin position="823"/>
        <end position="898"/>
    </location>
</feature>
<feature type="domain" description="N4BP1 second type I KH-domain" evidence="5">
    <location>
        <begin position="89"/>
        <end position="205"/>
    </location>
</feature>
<dbReference type="InterPro" id="IPR056578">
    <property type="entry name" value="UBA_N4BP1_C"/>
</dbReference>
<feature type="domain" description="N4BP1 first type I KH-domain" evidence="4">
    <location>
        <begin position="22"/>
        <end position="88"/>
    </location>
</feature>
<dbReference type="Pfam" id="PF23054">
    <property type="entry name" value="UBA_N4BP1_C"/>
    <property type="match status" value="1"/>
</dbReference>
<dbReference type="Proteomes" id="UP000694621">
    <property type="component" value="Unplaced"/>
</dbReference>
<evidence type="ECO:0000259" key="4">
    <source>
        <dbReference type="Pfam" id="PF23050"/>
    </source>
</evidence>
<feature type="compositionally biased region" description="Basic and acidic residues" evidence="2">
    <location>
        <begin position="319"/>
        <end position="331"/>
    </location>
</feature>
<evidence type="ECO:0000259" key="5">
    <source>
        <dbReference type="Pfam" id="PF23052"/>
    </source>
</evidence>
<gene>
    <name evidence="9" type="primary">N4BP1</name>
    <name evidence="9" type="ORF">AMEX_G27599</name>
</gene>
<evidence type="ECO:0000313" key="10">
    <source>
        <dbReference type="Ensembl" id="ENSAMXP00005053656.1"/>
    </source>
</evidence>
<dbReference type="FunFam" id="3.40.50.11980:FF:000001">
    <property type="entry name" value="ZC3H12A isoform 1"/>
    <property type="match status" value="1"/>
</dbReference>
<dbReference type="Pfam" id="PF23255">
    <property type="entry name" value="DUF7070"/>
    <property type="match status" value="1"/>
</dbReference>
<evidence type="ECO:0000256" key="1">
    <source>
        <dbReference type="ARBA" id="ARBA00038274"/>
    </source>
</evidence>
<feature type="region of interest" description="Disordered" evidence="2">
    <location>
        <begin position="527"/>
        <end position="546"/>
    </location>
</feature>
<dbReference type="Pfam" id="PF23053">
    <property type="entry name" value="UBA_N4BP1"/>
    <property type="match status" value="1"/>
</dbReference>
<feature type="domain" description="DUF7070" evidence="8">
    <location>
        <begin position="441"/>
        <end position="487"/>
    </location>
</feature>
<reference evidence="9 12" key="1">
    <citation type="submission" date="2021-07" db="EMBL/GenBank/DDBJ databases">
        <authorList>
            <person name="Imarazene B."/>
            <person name="Zahm M."/>
            <person name="Klopp C."/>
            <person name="Cabau C."/>
            <person name="Beille S."/>
            <person name="Jouanno E."/>
            <person name="Castinel A."/>
            <person name="Lluch J."/>
            <person name="Gil L."/>
            <person name="Kuchtly C."/>
            <person name="Lopez Roques C."/>
            <person name="Donnadieu C."/>
            <person name="Parrinello H."/>
            <person name="Journot L."/>
            <person name="Du K."/>
            <person name="Schartl M."/>
            <person name="Retaux S."/>
            <person name="Guiguen Y."/>
        </authorList>
    </citation>
    <scope>NUCLEOTIDE SEQUENCE [LARGE SCALE GENOMIC DNA]</scope>
    <source>
        <strain evidence="9">Pach_M1</strain>
        <tissue evidence="9">Testis</tissue>
    </source>
</reference>
<dbReference type="InterPro" id="IPR056631">
    <property type="entry name" value="UBA_N4BP1"/>
</dbReference>
<dbReference type="GO" id="GO:0003729">
    <property type="term" value="F:mRNA binding"/>
    <property type="evidence" value="ECO:0007669"/>
    <property type="project" value="TreeGrafter"/>
</dbReference>
<evidence type="ECO:0000259" key="3">
    <source>
        <dbReference type="Pfam" id="PF11977"/>
    </source>
</evidence>
<comment type="similarity">
    <text evidence="1">Belongs to the N4BP1 family.</text>
</comment>
<evidence type="ECO:0000259" key="7">
    <source>
        <dbReference type="Pfam" id="PF23054"/>
    </source>
</evidence>
<dbReference type="InterPro" id="IPR056629">
    <property type="entry name" value="KH_N4BP1_1st"/>
</dbReference>
<feature type="domain" description="N4BP1 UBA-like" evidence="6">
    <location>
        <begin position="362"/>
        <end position="405"/>
    </location>
</feature>
<dbReference type="GO" id="GO:0036464">
    <property type="term" value="C:cytoplasmic ribonucleoprotein granule"/>
    <property type="evidence" value="ECO:0007669"/>
    <property type="project" value="TreeGrafter"/>
</dbReference>
<dbReference type="InterPro" id="IPR051101">
    <property type="entry name" value="ZC3H12/N4BP1_RNase_Reg"/>
</dbReference>
<dbReference type="PANTHER" id="PTHR12876">
    <property type="entry name" value="N4BP1-RELATED"/>
    <property type="match status" value="1"/>
</dbReference>
<evidence type="ECO:0000313" key="11">
    <source>
        <dbReference type="Proteomes" id="UP000694621"/>
    </source>
</evidence>
<dbReference type="Proteomes" id="UP000752171">
    <property type="component" value="Unassembled WGS sequence"/>
</dbReference>
<dbReference type="Pfam" id="PF23052">
    <property type="entry name" value="KH_N4BP1_2nd"/>
    <property type="match status" value="1"/>
</dbReference>
<dbReference type="Gene3D" id="3.40.50.11980">
    <property type="match status" value="1"/>
</dbReference>
<feature type="compositionally biased region" description="Basic and acidic residues" evidence="2">
    <location>
        <begin position="859"/>
        <end position="870"/>
    </location>
</feature>
<dbReference type="AlphaFoldDB" id="A0A8B9LMQ1"/>
<sequence>MALSAVSGRLDRMEGEQQHVEDEFTCPGVLRGALQDLKPTVERVFGVVLRIGGEENSYTAQDGQIWLQLKGRKRDVEAAKLFVKGVVNQEAQQEEQYPEVLHCVFCGAKKFFMGCLIRMTSAHIAVGSPGCLLISGLAEPVVKAYSLIMDLVEKYKNNEIPAIGDSLDSRRVFKSLVEKLEDEYTLDLLALPVRVKEVLLDLVQQSGGDLGSWESSSTSAVPTRLQIQENVDRVVVGEPVARVDHHFALKQNRTLPAHSPLSDFPQTSKSHMYGGQDLDLNRIGHRRPEALAEIGIEREPHNQFLHCGVGDAGFRTRAEGAEGTNQRREQMKLFGDPSQSTDNKSRTDQQEERLPSTGNNPEYEHLLKFFTAMGYDEEVVNRVLYRTGPREPSQVLDLILQEQDKSGTHSSAEAPKQEASLGVTRDAGLGVNVNGAPGTKEDDDFVSGVVKKAAASCGYTEDNVAKVYSNFAELNPHELILSLQNVGRTDPEIPRDDERQRAEEMEEQQLSKKASATLQKVREGGFEVEKSSMTREEKHKNDRGTTLREKTQKNKVIPVKVQPWNQEQEAVMELDINYWASKQDLPTPPGNQPFPNIHPFVRGPPQPTYPPTLPPYISDQHMMTPVEPPATKPKHKQGTPPGKTGEVVTGPQRFLEGLQSSFVLQLTNDPGDPGLRQIIIDGSNVAMTHGLGKFFSCRGIALAVQHFWSQGHRKISVFIPQWRQKKDPKTKEHHFMTQLQDLGLLSYTPSREVNGRRINSYDDRFMLHLAQKTDGVIVTNDNMKDLVDESPVWKEIIKKRLLQYLFAGDNFMVPDDPLGRSGPHINDFLRAQNSPPVPASHSFAGVASSFPPSTSQPRAHTEVLHYRERTPGGAGRPQKSGRSPSPPGEKVKDRSVEETQQLKRELVKIFPGQDSVVMMMLQCHPALTDINQLSEFILEQQKDT</sequence>
<name>A0A8B9LMQ1_ASTMX</name>
<dbReference type="Pfam" id="PF23050">
    <property type="entry name" value="KH_N4BP1_1st"/>
    <property type="match status" value="1"/>
</dbReference>
<protein>
    <submittedName>
        <fullName evidence="10">NEDD4 binding protein 1</fullName>
    </submittedName>
    <submittedName>
        <fullName evidence="9">Protein KHNYN-like</fullName>
    </submittedName>
</protein>
<dbReference type="InterPro" id="IPR056630">
    <property type="entry name" value="KH_N4BP1_2nd"/>
</dbReference>
<dbReference type="GO" id="GO:0004521">
    <property type="term" value="F:RNA endonuclease activity"/>
    <property type="evidence" value="ECO:0007669"/>
    <property type="project" value="TreeGrafter"/>
</dbReference>
<evidence type="ECO:0000259" key="8">
    <source>
        <dbReference type="Pfam" id="PF23255"/>
    </source>
</evidence>
<feature type="region of interest" description="Disordered" evidence="2">
    <location>
        <begin position="319"/>
        <end position="362"/>
    </location>
</feature>
<feature type="compositionally biased region" description="Basic and acidic residues" evidence="2">
    <location>
        <begin position="343"/>
        <end position="354"/>
    </location>
</feature>
<evidence type="ECO:0000313" key="9">
    <source>
        <dbReference type="EMBL" id="KAG9259964.1"/>
    </source>
</evidence>
<dbReference type="GO" id="GO:0005634">
    <property type="term" value="C:nucleus"/>
    <property type="evidence" value="ECO:0007669"/>
    <property type="project" value="TreeGrafter"/>
</dbReference>
<feature type="domain" description="N4BP1 C-terminal UBA" evidence="7">
    <location>
        <begin position="893"/>
        <end position="939"/>
    </location>
</feature>
<dbReference type="Pfam" id="PF11977">
    <property type="entry name" value="RNase_Zc3h12a"/>
    <property type="match status" value="1"/>
</dbReference>
<evidence type="ECO:0000313" key="12">
    <source>
        <dbReference type="Proteomes" id="UP000752171"/>
    </source>
</evidence>
<dbReference type="EMBL" id="JAICCE010000025">
    <property type="protein sequence ID" value="KAG9259964.1"/>
    <property type="molecule type" value="Genomic_DNA"/>
</dbReference>
<evidence type="ECO:0000259" key="6">
    <source>
        <dbReference type="Pfam" id="PF23053"/>
    </source>
</evidence>
<reference evidence="10" key="2">
    <citation type="submission" date="2025-05" db="UniProtKB">
        <authorList>
            <consortium name="Ensembl"/>
        </authorList>
    </citation>
    <scope>IDENTIFICATION</scope>
</reference>
<dbReference type="CDD" id="cd09032">
    <property type="entry name" value="KH-I_N4BP1_like_rpt1"/>
    <property type="match status" value="1"/>
</dbReference>
<accession>A0A8B9LMQ1</accession>
<proteinExistence type="inferred from homology"/>
<evidence type="ECO:0000256" key="2">
    <source>
        <dbReference type="SAM" id="MobiDB-lite"/>
    </source>
</evidence>
<dbReference type="InterPro" id="IPR055498">
    <property type="entry name" value="DUF7070"/>
</dbReference>
<dbReference type="OrthoDB" id="392925at2759"/>
<dbReference type="PANTHER" id="PTHR12876:SF28">
    <property type="entry name" value="PROTEIN KHNYN"/>
    <property type="match status" value="1"/>
</dbReference>
<organism evidence="10 11">
    <name type="scientific">Astyanax mexicanus</name>
    <name type="common">Blind cave fish</name>
    <name type="synonym">Astyanax fasciatus mexicanus</name>
    <dbReference type="NCBI Taxonomy" id="7994"/>
    <lineage>
        <taxon>Eukaryota</taxon>
        <taxon>Metazoa</taxon>
        <taxon>Chordata</taxon>
        <taxon>Craniata</taxon>
        <taxon>Vertebrata</taxon>
        <taxon>Euteleostomi</taxon>
        <taxon>Actinopterygii</taxon>
        <taxon>Neopterygii</taxon>
        <taxon>Teleostei</taxon>
        <taxon>Ostariophysi</taxon>
        <taxon>Characiformes</taxon>
        <taxon>Characoidei</taxon>
        <taxon>Acestrorhamphidae</taxon>
        <taxon>Acestrorhamphinae</taxon>
        <taxon>Astyanax</taxon>
    </lineage>
</organism>
<dbReference type="KEGG" id="amex:103031938"/>